<keyword evidence="2" id="KW-0560">Oxidoreductase</keyword>
<dbReference type="Pfam" id="PF08240">
    <property type="entry name" value="ADH_N"/>
    <property type="match status" value="1"/>
</dbReference>
<keyword evidence="5" id="KW-1185">Reference proteome</keyword>
<dbReference type="PANTHER" id="PTHR45348:SF2">
    <property type="entry name" value="ZINC-TYPE ALCOHOL DEHYDROGENASE-LIKE PROTEIN C2E1P3.01"/>
    <property type="match status" value="1"/>
</dbReference>
<gene>
    <name evidence="4" type="ORF">AB675_7069</name>
</gene>
<dbReference type="SMART" id="SM00829">
    <property type="entry name" value="PKS_ER"/>
    <property type="match status" value="1"/>
</dbReference>
<dbReference type="Gene3D" id="3.40.50.720">
    <property type="entry name" value="NAD(P)-binding Rossmann-like Domain"/>
    <property type="match status" value="1"/>
</dbReference>
<dbReference type="AlphaFoldDB" id="A0A0N1HYG0"/>
<dbReference type="Pfam" id="PF00107">
    <property type="entry name" value="ADH_zinc_N"/>
    <property type="match status" value="1"/>
</dbReference>
<comment type="caution">
    <text evidence="4">The sequence shown here is derived from an EMBL/GenBank/DDBJ whole genome shotgun (WGS) entry which is preliminary data.</text>
</comment>
<dbReference type="OrthoDB" id="48317at2759"/>
<dbReference type="Gene3D" id="3.90.180.10">
    <property type="entry name" value="Medium-chain alcohol dehydrogenases, catalytic domain"/>
    <property type="match status" value="1"/>
</dbReference>
<evidence type="ECO:0000259" key="3">
    <source>
        <dbReference type="SMART" id="SM00829"/>
    </source>
</evidence>
<dbReference type="InterPro" id="IPR020843">
    <property type="entry name" value="ER"/>
</dbReference>
<dbReference type="Proteomes" id="UP000038010">
    <property type="component" value="Unassembled WGS sequence"/>
</dbReference>
<dbReference type="InterPro" id="IPR047122">
    <property type="entry name" value="Trans-enoyl_RdTase-like"/>
</dbReference>
<dbReference type="SUPFAM" id="SSF51735">
    <property type="entry name" value="NAD(P)-binding Rossmann-fold domains"/>
    <property type="match status" value="1"/>
</dbReference>
<evidence type="ECO:0000313" key="4">
    <source>
        <dbReference type="EMBL" id="KPI43460.1"/>
    </source>
</evidence>
<name>A0A0N1HYG0_9EURO</name>
<dbReference type="InterPro" id="IPR013154">
    <property type="entry name" value="ADH-like_N"/>
</dbReference>
<dbReference type="GeneID" id="28739288"/>
<evidence type="ECO:0000256" key="1">
    <source>
        <dbReference type="ARBA" id="ARBA00008072"/>
    </source>
</evidence>
<dbReference type="CDD" id="cd08249">
    <property type="entry name" value="enoyl_reductase_like"/>
    <property type="match status" value="1"/>
</dbReference>
<proteinExistence type="inferred from homology"/>
<reference evidence="4 5" key="1">
    <citation type="submission" date="2015-06" db="EMBL/GenBank/DDBJ databases">
        <title>Draft genome of the ant-associated black yeast Phialophora attae CBS 131958.</title>
        <authorList>
            <person name="Moreno L.F."/>
            <person name="Stielow B.J."/>
            <person name="de Hoog S."/>
            <person name="Vicente V.A."/>
            <person name="Weiss V.A."/>
            <person name="de Vries M."/>
            <person name="Cruz L.M."/>
            <person name="Souza E.M."/>
        </authorList>
    </citation>
    <scope>NUCLEOTIDE SEQUENCE [LARGE SCALE GENOMIC DNA]</scope>
    <source>
        <strain evidence="4 5">CBS 131958</strain>
    </source>
</reference>
<dbReference type="InterPro" id="IPR013149">
    <property type="entry name" value="ADH-like_C"/>
</dbReference>
<organism evidence="4 5">
    <name type="scientific">Cyphellophora attinorum</name>
    <dbReference type="NCBI Taxonomy" id="1664694"/>
    <lineage>
        <taxon>Eukaryota</taxon>
        <taxon>Fungi</taxon>
        <taxon>Dikarya</taxon>
        <taxon>Ascomycota</taxon>
        <taxon>Pezizomycotina</taxon>
        <taxon>Eurotiomycetes</taxon>
        <taxon>Chaetothyriomycetidae</taxon>
        <taxon>Chaetothyriales</taxon>
        <taxon>Cyphellophoraceae</taxon>
        <taxon>Cyphellophora</taxon>
    </lineage>
</organism>
<dbReference type="SUPFAM" id="SSF50129">
    <property type="entry name" value="GroES-like"/>
    <property type="match status" value="1"/>
</dbReference>
<dbReference type="EMBL" id="LFJN01000005">
    <property type="protein sequence ID" value="KPI43460.1"/>
    <property type="molecule type" value="Genomic_DNA"/>
</dbReference>
<sequence length="366" mass="38920">MASTAIPKTMKALTIHGKTARLVLNRAVPSPRPDQLLVKVHSVALNPTDWKGVSRGAAKEDSLLGCDYAGTVVSVGNAVTKKFSPGDRIAGVAHGNNYSDITDGAFAEYITVKGDVQFHIPESLSFESASTLALGLTTVDQGLFQKALKLNLPTNPTKNHEFVLIYGGSSATGSLGIQFAKAAGYRVITTCSPRNFDFVKSLGVDKAFDYNSPTCAKDINVYTDNKLKYAWDTISLPSSQKIVAKALSSDGEGARSGTILPEKLPRDDVTSTSTFMYTIFGDAFVKGGKEFPASKEDHESAKTLLGIAEGMLKDGTLKPHPEKVGKGGLKGVLQGLLDLKNDKVSGAKLVYRVGETPGEEAEQSFA</sequence>
<dbReference type="InterPro" id="IPR011032">
    <property type="entry name" value="GroES-like_sf"/>
</dbReference>
<feature type="domain" description="Enoyl reductase (ER)" evidence="3">
    <location>
        <begin position="17"/>
        <end position="333"/>
    </location>
</feature>
<dbReference type="GO" id="GO:0016651">
    <property type="term" value="F:oxidoreductase activity, acting on NAD(P)H"/>
    <property type="evidence" value="ECO:0007669"/>
    <property type="project" value="InterPro"/>
</dbReference>
<comment type="similarity">
    <text evidence="1">Belongs to the zinc-containing alcohol dehydrogenase family.</text>
</comment>
<evidence type="ECO:0000313" key="5">
    <source>
        <dbReference type="Proteomes" id="UP000038010"/>
    </source>
</evidence>
<dbReference type="STRING" id="1664694.A0A0N1HYG0"/>
<evidence type="ECO:0000256" key="2">
    <source>
        <dbReference type="ARBA" id="ARBA00023002"/>
    </source>
</evidence>
<accession>A0A0N1HYG0</accession>
<dbReference type="RefSeq" id="XP_018003423.1">
    <property type="nucleotide sequence ID" value="XM_018147408.1"/>
</dbReference>
<dbReference type="PANTHER" id="PTHR45348">
    <property type="entry name" value="HYPOTHETICAL OXIDOREDUCTASE (EUROFUNG)"/>
    <property type="match status" value="1"/>
</dbReference>
<dbReference type="InterPro" id="IPR036291">
    <property type="entry name" value="NAD(P)-bd_dom_sf"/>
</dbReference>
<protein>
    <submittedName>
        <fullName evidence="4">Protein TOXD</fullName>
    </submittedName>
</protein>
<dbReference type="VEuPathDB" id="FungiDB:AB675_7069"/>